<evidence type="ECO:0000256" key="8">
    <source>
        <dbReference type="ARBA" id="ARBA00022982"/>
    </source>
</evidence>
<feature type="domain" description="Cytochrome oxidase subunit II copper A binding" evidence="17">
    <location>
        <begin position="120"/>
        <end position="231"/>
    </location>
</feature>
<dbReference type="SUPFAM" id="SSF49503">
    <property type="entry name" value="Cupredoxins"/>
    <property type="match status" value="1"/>
</dbReference>
<dbReference type="Proteomes" id="UP000270468">
    <property type="component" value="Unassembled WGS sequence"/>
</dbReference>
<dbReference type="Gene3D" id="1.10.287.90">
    <property type="match status" value="1"/>
</dbReference>
<sequence length="231" mass="26122">MKKLGIFPLLFLLAGCTNSTVLNPKSTTGKEQAFLIWFGLGIMLFVLVIVFFLLARVVINYREKKNGLEEYRPKFISPKKQRKLELIWTIGPIVLLIILAIPTVSTGLKQSPVAEAESTMDGVHIDVTAKQFEWTFIYETDKEKHNILLLPEGEPIILHLSSMDVIHSFWVPELAGKVDLVPGKPIVYRIENPEIGVYKGKCAEYCGVQHANMTFTVKVVAKEEFEEYIAK</sequence>
<evidence type="ECO:0000256" key="6">
    <source>
        <dbReference type="ARBA" id="ARBA00022723"/>
    </source>
</evidence>
<comment type="function">
    <text evidence="12 15">Subunits I and II form the functional core of the enzyme complex. Electrons originating in cytochrome c are transferred via heme a and Cu(A) to the binuclear center formed by heme a3 and Cu(B).</text>
</comment>
<dbReference type="GO" id="GO:0005886">
    <property type="term" value="C:plasma membrane"/>
    <property type="evidence" value="ECO:0007669"/>
    <property type="project" value="UniProtKB-SubCell"/>
</dbReference>
<keyword evidence="4 14" id="KW-0679">Respiratory chain</keyword>
<evidence type="ECO:0000256" key="9">
    <source>
        <dbReference type="ARBA" id="ARBA00022989"/>
    </source>
</evidence>
<evidence type="ECO:0000256" key="13">
    <source>
        <dbReference type="ARBA" id="ARBA00047816"/>
    </source>
</evidence>
<evidence type="ECO:0000256" key="7">
    <source>
        <dbReference type="ARBA" id="ARBA00022967"/>
    </source>
</evidence>
<evidence type="ECO:0000256" key="1">
    <source>
        <dbReference type="ARBA" id="ARBA00004141"/>
    </source>
</evidence>
<dbReference type="NCBIfam" id="TIGR02866">
    <property type="entry name" value="CoxB"/>
    <property type="match status" value="1"/>
</dbReference>
<evidence type="ECO:0000256" key="5">
    <source>
        <dbReference type="ARBA" id="ARBA00022692"/>
    </source>
</evidence>
<comment type="similarity">
    <text evidence="2 14">Belongs to the cytochrome c oxidase subunit 2 family.</text>
</comment>
<dbReference type="InterPro" id="IPR008972">
    <property type="entry name" value="Cupredoxin"/>
</dbReference>
<gene>
    <name evidence="19" type="primary">qoxA</name>
    <name evidence="19" type="ORF">FILTAD_01170</name>
</gene>
<keyword evidence="10 15" id="KW-0186">Copper</keyword>
<evidence type="ECO:0000256" key="3">
    <source>
        <dbReference type="ARBA" id="ARBA00022448"/>
    </source>
</evidence>
<evidence type="ECO:0000256" key="15">
    <source>
        <dbReference type="RuleBase" id="RU004024"/>
    </source>
</evidence>
<evidence type="ECO:0000256" key="12">
    <source>
        <dbReference type="ARBA" id="ARBA00024688"/>
    </source>
</evidence>
<dbReference type="InterPro" id="IPR001505">
    <property type="entry name" value="Copper_CuA"/>
</dbReference>
<dbReference type="GO" id="GO:0005507">
    <property type="term" value="F:copper ion binding"/>
    <property type="evidence" value="ECO:0007669"/>
    <property type="project" value="InterPro"/>
</dbReference>
<evidence type="ECO:0000259" key="18">
    <source>
        <dbReference type="PROSITE" id="PS50999"/>
    </source>
</evidence>
<dbReference type="PRINTS" id="PR01166">
    <property type="entry name" value="CYCOXIDASEII"/>
</dbReference>
<dbReference type="InterPro" id="IPR011759">
    <property type="entry name" value="Cyt_c_oxidase_su2_TM_dom"/>
</dbReference>
<comment type="cofactor">
    <cofactor evidence="15">
        <name>Cu cation</name>
        <dbReference type="ChEBI" id="CHEBI:23378"/>
    </cofactor>
    <text evidence="15">Binds a copper A center.</text>
</comment>
<evidence type="ECO:0000256" key="4">
    <source>
        <dbReference type="ARBA" id="ARBA00022660"/>
    </source>
</evidence>
<keyword evidence="8 14" id="KW-0249">Electron transport</keyword>
<evidence type="ECO:0000256" key="16">
    <source>
        <dbReference type="SAM" id="Phobius"/>
    </source>
</evidence>
<protein>
    <recommendedName>
        <fullName evidence="15">Cytochrome c oxidase subunit 2</fullName>
        <ecNumber evidence="15">7.1.1.9</ecNumber>
    </recommendedName>
</protein>
<keyword evidence="19" id="KW-0560">Oxidoreductase</keyword>
<dbReference type="Gene3D" id="2.60.40.420">
    <property type="entry name" value="Cupredoxins - blue copper proteins"/>
    <property type="match status" value="1"/>
</dbReference>
<proteinExistence type="inferred from homology"/>
<feature type="domain" description="Cytochrome oxidase subunit II transmembrane region profile" evidence="18">
    <location>
        <begin position="13"/>
        <end position="114"/>
    </location>
</feature>
<dbReference type="GO" id="GO:0004129">
    <property type="term" value="F:cytochrome-c oxidase activity"/>
    <property type="evidence" value="ECO:0007669"/>
    <property type="project" value="UniProtKB-EC"/>
</dbReference>
<dbReference type="EC" id="7.1.1.9" evidence="15"/>
<keyword evidence="9 16" id="KW-1133">Transmembrane helix</keyword>
<evidence type="ECO:0000256" key="2">
    <source>
        <dbReference type="ARBA" id="ARBA00007866"/>
    </source>
</evidence>
<dbReference type="EMBL" id="UXAV01000031">
    <property type="protein sequence ID" value="VDC25112.1"/>
    <property type="molecule type" value="Genomic_DNA"/>
</dbReference>
<feature type="transmembrane region" description="Helical" evidence="16">
    <location>
        <begin position="35"/>
        <end position="55"/>
    </location>
</feature>
<evidence type="ECO:0000256" key="14">
    <source>
        <dbReference type="RuleBase" id="RU000456"/>
    </source>
</evidence>
<comment type="catalytic activity">
    <reaction evidence="13 15">
        <text>4 Fe(II)-[cytochrome c] + O2 + 8 H(+)(in) = 4 Fe(III)-[cytochrome c] + 2 H2O + 4 H(+)(out)</text>
        <dbReference type="Rhea" id="RHEA:11436"/>
        <dbReference type="Rhea" id="RHEA-COMP:10350"/>
        <dbReference type="Rhea" id="RHEA-COMP:14399"/>
        <dbReference type="ChEBI" id="CHEBI:15377"/>
        <dbReference type="ChEBI" id="CHEBI:15378"/>
        <dbReference type="ChEBI" id="CHEBI:15379"/>
        <dbReference type="ChEBI" id="CHEBI:29033"/>
        <dbReference type="ChEBI" id="CHEBI:29034"/>
        <dbReference type="EC" id="7.1.1.9"/>
    </reaction>
</comment>
<accession>A0A3P5WUU1</accession>
<dbReference type="GO" id="GO:0016491">
    <property type="term" value="F:oxidoreductase activity"/>
    <property type="evidence" value="ECO:0007669"/>
    <property type="project" value="UniProtKB-KW"/>
</dbReference>
<comment type="subcellular location">
    <subcellularLocation>
        <location evidence="14">Cell membrane</location>
        <topology evidence="14">Multi-pass membrane protein</topology>
    </subcellularLocation>
    <subcellularLocation>
        <location evidence="1">Membrane</location>
        <topology evidence="1">Multi-pass membrane protein</topology>
    </subcellularLocation>
</comment>
<reference evidence="19 20" key="1">
    <citation type="submission" date="2018-11" db="EMBL/GenBank/DDBJ databases">
        <authorList>
            <person name="Criscuolo A."/>
        </authorList>
    </citation>
    <scope>NUCLEOTIDE SEQUENCE [LARGE SCALE GENOMIC DNA]</scope>
    <source>
        <strain evidence="19">ATB-66</strain>
    </source>
</reference>
<keyword evidence="3 14" id="KW-0813">Transport</keyword>
<evidence type="ECO:0000313" key="19">
    <source>
        <dbReference type="EMBL" id="VDC25112.1"/>
    </source>
</evidence>
<keyword evidence="20" id="KW-1185">Reference proteome</keyword>
<dbReference type="PROSITE" id="PS50999">
    <property type="entry name" value="COX2_TM"/>
    <property type="match status" value="1"/>
</dbReference>
<keyword evidence="5 14" id="KW-0812">Transmembrane</keyword>
<keyword evidence="6 15" id="KW-0479">Metal-binding</keyword>
<dbReference type="GO" id="GO:0042773">
    <property type="term" value="P:ATP synthesis coupled electron transport"/>
    <property type="evidence" value="ECO:0007669"/>
    <property type="project" value="TreeGrafter"/>
</dbReference>
<dbReference type="PROSITE" id="PS00078">
    <property type="entry name" value="COX2"/>
    <property type="match status" value="1"/>
</dbReference>
<evidence type="ECO:0000256" key="11">
    <source>
        <dbReference type="ARBA" id="ARBA00023136"/>
    </source>
</evidence>
<keyword evidence="11 16" id="KW-0472">Membrane</keyword>
<evidence type="ECO:0000259" key="17">
    <source>
        <dbReference type="PROSITE" id="PS50857"/>
    </source>
</evidence>
<dbReference type="SUPFAM" id="SSF81464">
    <property type="entry name" value="Cytochrome c oxidase subunit II-like, transmembrane region"/>
    <property type="match status" value="1"/>
</dbReference>
<dbReference type="PANTHER" id="PTHR22888:SF18">
    <property type="entry name" value="CYTOCHROME BO(3) UBIQUINOL OXIDASE SUBUNIT 2"/>
    <property type="match status" value="1"/>
</dbReference>
<dbReference type="InterPro" id="IPR002429">
    <property type="entry name" value="CcO_II-like_C"/>
</dbReference>
<dbReference type="Pfam" id="PF00116">
    <property type="entry name" value="COX2"/>
    <property type="match status" value="1"/>
</dbReference>
<dbReference type="OrthoDB" id="9781261at2"/>
<evidence type="ECO:0000313" key="20">
    <source>
        <dbReference type="Proteomes" id="UP000270468"/>
    </source>
</evidence>
<dbReference type="InterPro" id="IPR045187">
    <property type="entry name" value="CcO_II"/>
</dbReference>
<organism evidence="19 20">
    <name type="scientific">Filibacter tadaridae</name>
    <dbReference type="NCBI Taxonomy" id="2483811"/>
    <lineage>
        <taxon>Bacteria</taxon>
        <taxon>Bacillati</taxon>
        <taxon>Bacillota</taxon>
        <taxon>Bacilli</taxon>
        <taxon>Bacillales</taxon>
        <taxon>Caryophanaceae</taxon>
        <taxon>Filibacter</taxon>
    </lineage>
</organism>
<evidence type="ECO:0000256" key="10">
    <source>
        <dbReference type="ARBA" id="ARBA00023008"/>
    </source>
</evidence>
<dbReference type="RefSeq" id="WP_124069586.1">
    <property type="nucleotide sequence ID" value="NZ_CBCRXF010000011.1"/>
</dbReference>
<keyword evidence="7" id="KW-1278">Translocase</keyword>
<dbReference type="InterPro" id="IPR036257">
    <property type="entry name" value="Cyt_c_oxidase_su2_TM_sf"/>
</dbReference>
<name>A0A3P5WUU1_9BACL</name>
<dbReference type="PROSITE" id="PS51257">
    <property type="entry name" value="PROKAR_LIPOPROTEIN"/>
    <property type="match status" value="1"/>
</dbReference>
<dbReference type="InterPro" id="IPR014222">
    <property type="entry name" value="Cyt_c_oxidase_su2"/>
</dbReference>
<dbReference type="AlphaFoldDB" id="A0A3P5WUU1"/>
<feature type="transmembrane region" description="Helical" evidence="16">
    <location>
        <begin position="86"/>
        <end position="104"/>
    </location>
</feature>
<dbReference type="Pfam" id="PF02790">
    <property type="entry name" value="COX2_TM"/>
    <property type="match status" value="1"/>
</dbReference>
<dbReference type="PROSITE" id="PS50857">
    <property type="entry name" value="COX2_CUA"/>
    <property type="match status" value="1"/>
</dbReference>
<dbReference type="PANTHER" id="PTHR22888">
    <property type="entry name" value="CYTOCHROME C OXIDASE, SUBUNIT II"/>
    <property type="match status" value="1"/>
</dbReference>